<dbReference type="InterPro" id="IPR037069">
    <property type="entry name" value="AcylCoA_DH/ox_N_sf"/>
</dbReference>
<dbReference type="InterPro" id="IPR036250">
    <property type="entry name" value="AcylCo_DH-like_C"/>
</dbReference>
<evidence type="ECO:0000313" key="10">
    <source>
        <dbReference type="Proteomes" id="UP001162891"/>
    </source>
</evidence>
<dbReference type="InterPro" id="IPR013786">
    <property type="entry name" value="AcylCoA_DH/ox_N"/>
</dbReference>
<keyword evidence="3 5" id="KW-0285">Flavoprotein</keyword>
<gene>
    <name evidence="9" type="primary">acdA</name>
    <name evidence="9" type="ORF">AMOR_14220</name>
</gene>
<dbReference type="Pfam" id="PF02770">
    <property type="entry name" value="Acyl-CoA_dh_M"/>
    <property type="match status" value="1"/>
</dbReference>
<protein>
    <submittedName>
        <fullName evidence="9">Acyl-CoA dehydrogenase</fullName>
    </submittedName>
</protein>
<dbReference type="InterPro" id="IPR009075">
    <property type="entry name" value="AcylCo_DH/oxidase_C"/>
</dbReference>
<proteinExistence type="inferred from homology"/>
<sequence length="385" mass="41233">MEFSLTAEQRALREQVLRFAREEIVPRVREHDLAGRFDLRSFRRLGELGVLGLHLDPEHGGSGASAVTCVAVGEALGEAGVDGGLALSYGAHSFLCADTIEVHGTAAQRARWLPGLASGERIGCMALTEPGAGSDVAALSTRAERIDGGYRITGRKMFITNGSIADVAVVFAKTDPEAGHDGITAFVVEKGTPGFSAGRDLHKLGMRSSVTSELVLEDCVVPVEHRLGEEGAGFLAALQAVEWDRSTLLAPFLGQMQFLVDRCCGYARDRTQFGRAIANFQAVKHRIADLRIVLEASRALVYRVAWCKDQGRPMNPLEAACAKLFVGDASLGPTNDALVVHGGYGYCHEYDVERVFRDARLGAIGGGTSDIQKLVLSRLLDAALA</sequence>
<evidence type="ECO:0000259" key="8">
    <source>
        <dbReference type="Pfam" id="PF02771"/>
    </source>
</evidence>
<dbReference type="Gene3D" id="2.40.110.10">
    <property type="entry name" value="Butyryl-CoA Dehydrogenase, subunit A, domain 2"/>
    <property type="match status" value="1"/>
</dbReference>
<evidence type="ECO:0000259" key="6">
    <source>
        <dbReference type="Pfam" id="PF00441"/>
    </source>
</evidence>
<dbReference type="PANTHER" id="PTHR43884">
    <property type="entry name" value="ACYL-COA DEHYDROGENASE"/>
    <property type="match status" value="1"/>
</dbReference>
<dbReference type="Proteomes" id="UP001162891">
    <property type="component" value="Chromosome"/>
</dbReference>
<dbReference type="Gene3D" id="1.10.540.10">
    <property type="entry name" value="Acyl-CoA dehydrogenase/oxidase, N-terminal domain"/>
    <property type="match status" value="1"/>
</dbReference>
<dbReference type="PANTHER" id="PTHR43884:SF12">
    <property type="entry name" value="ISOVALERYL-COA DEHYDROGENASE, MITOCHONDRIAL-RELATED"/>
    <property type="match status" value="1"/>
</dbReference>
<evidence type="ECO:0000259" key="7">
    <source>
        <dbReference type="Pfam" id="PF02770"/>
    </source>
</evidence>
<comment type="cofactor">
    <cofactor evidence="1 5">
        <name>FAD</name>
        <dbReference type="ChEBI" id="CHEBI:57692"/>
    </cofactor>
</comment>
<dbReference type="RefSeq" id="WP_248360067.1">
    <property type="nucleotide sequence ID" value="NZ_AP025591.1"/>
</dbReference>
<dbReference type="InterPro" id="IPR006089">
    <property type="entry name" value="Acyl-CoA_DH_CS"/>
</dbReference>
<dbReference type="EMBL" id="AP025591">
    <property type="protein sequence ID" value="BDG02426.1"/>
    <property type="molecule type" value="Genomic_DNA"/>
</dbReference>
<feature type="domain" description="Acyl-CoA dehydrogenase/oxidase N-terminal" evidence="8">
    <location>
        <begin position="6"/>
        <end position="120"/>
    </location>
</feature>
<dbReference type="Pfam" id="PF02771">
    <property type="entry name" value="Acyl-CoA_dh_N"/>
    <property type="match status" value="1"/>
</dbReference>
<keyword evidence="10" id="KW-1185">Reference proteome</keyword>
<feature type="domain" description="Acyl-CoA dehydrogenase/oxidase C-terminal" evidence="6">
    <location>
        <begin position="231"/>
        <end position="378"/>
    </location>
</feature>
<organism evidence="9 10">
    <name type="scientific">Anaeromyxobacter oryzae</name>
    <dbReference type="NCBI Taxonomy" id="2918170"/>
    <lineage>
        <taxon>Bacteria</taxon>
        <taxon>Pseudomonadati</taxon>
        <taxon>Myxococcota</taxon>
        <taxon>Myxococcia</taxon>
        <taxon>Myxococcales</taxon>
        <taxon>Cystobacterineae</taxon>
        <taxon>Anaeromyxobacteraceae</taxon>
        <taxon>Anaeromyxobacter</taxon>
    </lineage>
</organism>
<reference evidence="10" key="1">
    <citation type="journal article" date="2022" name="Int. J. Syst. Evol. Microbiol.">
        <title>Anaeromyxobacter oryzae sp. nov., Anaeromyxobacter diazotrophicus sp. nov. and Anaeromyxobacter paludicola sp. nov., isolated from paddy soils.</title>
        <authorList>
            <person name="Itoh H."/>
            <person name="Xu Z."/>
            <person name="Mise K."/>
            <person name="Masuda Y."/>
            <person name="Ushijima N."/>
            <person name="Hayakawa C."/>
            <person name="Shiratori Y."/>
            <person name="Senoo K."/>
        </authorList>
    </citation>
    <scope>NUCLEOTIDE SEQUENCE [LARGE SCALE GENOMIC DNA]</scope>
    <source>
        <strain evidence="10">Red232</strain>
    </source>
</reference>
<dbReference type="Pfam" id="PF00441">
    <property type="entry name" value="Acyl-CoA_dh_1"/>
    <property type="match status" value="1"/>
</dbReference>
<dbReference type="Gene3D" id="1.20.140.10">
    <property type="entry name" value="Butyryl-CoA Dehydrogenase, subunit A, domain 3"/>
    <property type="match status" value="1"/>
</dbReference>
<feature type="domain" description="Acyl-CoA oxidase/dehydrogenase middle" evidence="7">
    <location>
        <begin position="124"/>
        <end position="219"/>
    </location>
</feature>
<comment type="similarity">
    <text evidence="2 5">Belongs to the acyl-CoA dehydrogenase family.</text>
</comment>
<dbReference type="PROSITE" id="PS00072">
    <property type="entry name" value="ACYL_COA_DH_1"/>
    <property type="match status" value="1"/>
</dbReference>
<evidence type="ECO:0000256" key="1">
    <source>
        <dbReference type="ARBA" id="ARBA00001974"/>
    </source>
</evidence>
<evidence type="ECO:0000256" key="4">
    <source>
        <dbReference type="ARBA" id="ARBA00022827"/>
    </source>
</evidence>
<keyword evidence="5" id="KW-0560">Oxidoreductase</keyword>
<dbReference type="InterPro" id="IPR009100">
    <property type="entry name" value="AcylCoA_DH/oxidase_NM_dom_sf"/>
</dbReference>
<evidence type="ECO:0000256" key="2">
    <source>
        <dbReference type="ARBA" id="ARBA00009347"/>
    </source>
</evidence>
<dbReference type="SUPFAM" id="SSF56645">
    <property type="entry name" value="Acyl-CoA dehydrogenase NM domain-like"/>
    <property type="match status" value="1"/>
</dbReference>
<evidence type="ECO:0000256" key="3">
    <source>
        <dbReference type="ARBA" id="ARBA00022630"/>
    </source>
</evidence>
<dbReference type="InterPro" id="IPR006091">
    <property type="entry name" value="Acyl-CoA_Oxase/DH_mid-dom"/>
</dbReference>
<evidence type="ECO:0000256" key="5">
    <source>
        <dbReference type="RuleBase" id="RU362125"/>
    </source>
</evidence>
<dbReference type="SUPFAM" id="SSF47203">
    <property type="entry name" value="Acyl-CoA dehydrogenase C-terminal domain-like"/>
    <property type="match status" value="1"/>
</dbReference>
<evidence type="ECO:0000313" key="9">
    <source>
        <dbReference type="EMBL" id="BDG02426.1"/>
    </source>
</evidence>
<accession>A0ABM7WSH4</accession>
<name>A0ABM7WSH4_9BACT</name>
<dbReference type="InterPro" id="IPR046373">
    <property type="entry name" value="Acyl-CoA_Oxase/DH_mid-dom_sf"/>
</dbReference>
<keyword evidence="4 5" id="KW-0274">FAD</keyword>